<gene>
    <name evidence="7" type="ORF">IMZ08_00305</name>
</gene>
<dbReference type="InterPro" id="IPR013325">
    <property type="entry name" value="RNA_pol_sigma_r2"/>
</dbReference>
<reference evidence="7 8" key="1">
    <citation type="submission" date="2020-10" db="EMBL/GenBank/DDBJ databases">
        <title>Bacillus sp. HD4P25, an endophyte from a halophyte.</title>
        <authorList>
            <person name="Sun J.-Q."/>
        </authorList>
    </citation>
    <scope>NUCLEOTIDE SEQUENCE [LARGE SCALE GENOMIC DNA]</scope>
    <source>
        <strain evidence="7 8">YIM 93174</strain>
    </source>
</reference>
<dbReference type="InterPro" id="IPR036388">
    <property type="entry name" value="WH-like_DNA-bd_sf"/>
</dbReference>
<keyword evidence="2" id="KW-0731">Sigma factor</keyword>
<keyword evidence="1" id="KW-0805">Transcription regulation</keyword>
<dbReference type="InterPro" id="IPR014284">
    <property type="entry name" value="RNA_pol_sigma-70_dom"/>
</dbReference>
<evidence type="ECO:0000259" key="6">
    <source>
        <dbReference type="Pfam" id="PF08281"/>
    </source>
</evidence>
<proteinExistence type="predicted"/>
<dbReference type="RefSeq" id="WP_209794302.1">
    <property type="nucleotide sequence ID" value="NZ_JAGGKM010000001.1"/>
</dbReference>
<sequence>MDIQKMSFDELVEVHRPLILHVLKTLHIYKDHEVYYQVGLVGLWEAQSRYNPEKGAFSTFAFSIIRGRVLSSLTKENQFYTRYQPTEHEEQLDAAYDESSEIKPEEDILTTYCFDLTENQRKWVIGKIIEDKKIKDIALEHGVTEDAVKTWRREALKKLRKTVAGMDIR</sequence>
<dbReference type="SUPFAM" id="SSF88946">
    <property type="entry name" value="Sigma2 domain of RNA polymerase sigma factors"/>
    <property type="match status" value="1"/>
</dbReference>
<dbReference type="NCBIfam" id="NF005248">
    <property type="entry name" value="PRK06759.1"/>
    <property type="match status" value="1"/>
</dbReference>
<dbReference type="Pfam" id="PF08281">
    <property type="entry name" value="Sigma70_r4_2"/>
    <property type="match status" value="1"/>
</dbReference>
<feature type="domain" description="RNA polymerase sigma-70 region 2" evidence="5">
    <location>
        <begin position="11"/>
        <end position="77"/>
    </location>
</feature>
<dbReference type="Proteomes" id="UP001516662">
    <property type="component" value="Unassembled WGS sequence"/>
</dbReference>
<dbReference type="Pfam" id="PF04542">
    <property type="entry name" value="Sigma70_r2"/>
    <property type="match status" value="1"/>
</dbReference>
<dbReference type="PANTHER" id="PTHR30385:SF4">
    <property type="entry name" value="RNA POLYMERASE SIGMA-E FACTOR"/>
    <property type="match status" value="1"/>
</dbReference>
<dbReference type="InterPro" id="IPR013324">
    <property type="entry name" value="RNA_pol_sigma_r3/r4-like"/>
</dbReference>
<evidence type="ECO:0000256" key="4">
    <source>
        <dbReference type="ARBA" id="ARBA00023163"/>
    </source>
</evidence>
<evidence type="ECO:0000256" key="1">
    <source>
        <dbReference type="ARBA" id="ARBA00023015"/>
    </source>
</evidence>
<dbReference type="EMBL" id="JADCLJ010000002">
    <property type="protein sequence ID" value="MBE4906496.1"/>
    <property type="molecule type" value="Genomic_DNA"/>
</dbReference>
<dbReference type="SUPFAM" id="SSF88659">
    <property type="entry name" value="Sigma3 and sigma4 domains of RNA polymerase sigma factors"/>
    <property type="match status" value="1"/>
</dbReference>
<keyword evidence="3" id="KW-0238">DNA-binding</keyword>
<keyword evidence="8" id="KW-1185">Reference proteome</keyword>
<dbReference type="PANTHER" id="PTHR30385">
    <property type="entry name" value="SIGMA FACTOR F FLAGELLAR"/>
    <property type="match status" value="1"/>
</dbReference>
<dbReference type="InterPro" id="IPR013249">
    <property type="entry name" value="RNA_pol_sigma70_r4_t2"/>
</dbReference>
<protein>
    <submittedName>
        <fullName evidence="7">Sigma-70 family RNA polymerase sigma factor</fullName>
    </submittedName>
</protein>
<name>A0ABR9QDK4_9BACI</name>
<accession>A0ABR9QDK4</accession>
<comment type="caution">
    <text evidence="7">The sequence shown here is derived from an EMBL/GenBank/DDBJ whole genome shotgun (WGS) entry which is preliminary data.</text>
</comment>
<organism evidence="7 8">
    <name type="scientific">Litchfieldia luteola</name>
    <dbReference type="NCBI Taxonomy" id="682179"/>
    <lineage>
        <taxon>Bacteria</taxon>
        <taxon>Bacillati</taxon>
        <taxon>Bacillota</taxon>
        <taxon>Bacilli</taxon>
        <taxon>Bacillales</taxon>
        <taxon>Bacillaceae</taxon>
        <taxon>Litchfieldia</taxon>
    </lineage>
</organism>
<dbReference type="Gene3D" id="1.10.1740.10">
    <property type="match status" value="1"/>
</dbReference>
<dbReference type="NCBIfam" id="TIGR02937">
    <property type="entry name" value="sigma70-ECF"/>
    <property type="match status" value="1"/>
</dbReference>
<feature type="domain" description="RNA polymerase sigma factor 70 region 4 type 2" evidence="6">
    <location>
        <begin position="116"/>
        <end position="159"/>
    </location>
</feature>
<evidence type="ECO:0000313" key="7">
    <source>
        <dbReference type="EMBL" id="MBE4906496.1"/>
    </source>
</evidence>
<evidence type="ECO:0000259" key="5">
    <source>
        <dbReference type="Pfam" id="PF04542"/>
    </source>
</evidence>
<evidence type="ECO:0000256" key="2">
    <source>
        <dbReference type="ARBA" id="ARBA00023082"/>
    </source>
</evidence>
<evidence type="ECO:0000256" key="3">
    <source>
        <dbReference type="ARBA" id="ARBA00023125"/>
    </source>
</evidence>
<dbReference type="Gene3D" id="1.10.10.10">
    <property type="entry name" value="Winged helix-like DNA-binding domain superfamily/Winged helix DNA-binding domain"/>
    <property type="match status" value="1"/>
</dbReference>
<evidence type="ECO:0000313" key="8">
    <source>
        <dbReference type="Proteomes" id="UP001516662"/>
    </source>
</evidence>
<dbReference type="InterPro" id="IPR007627">
    <property type="entry name" value="RNA_pol_sigma70_r2"/>
</dbReference>
<keyword evidence="4" id="KW-0804">Transcription</keyword>